<accession>A0A1R1SGD0</accession>
<dbReference type="STRING" id="67365.GCA_001704635_00009"/>
<dbReference type="Proteomes" id="UP000186168">
    <property type="component" value="Unassembled WGS sequence"/>
</dbReference>
<dbReference type="RefSeq" id="WP_065958037.1">
    <property type="nucleotide sequence ID" value="NZ_ASQP01000302.1"/>
</dbReference>
<proteinExistence type="predicted"/>
<evidence type="ECO:0000256" key="1">
    <source>
        <dbReference type="SAM" id="MobiDB-lite"/>
    </source>
</evidence>
<gene>
    <name evidence="2" type="ORF">SPAR_21782</name>
</gene>
<evidence type="ECO:0000313" key="2">
    <source>
        <dbReference type="EMBL" id="OMI37306.1"/>
    </source>
</evidence>
<organism evidence="2 3">
    <name type="scientific">Streptomyces sparsogenes DSM 40356</name>
    <dbReference type="NCBI Taxonomy" id="1331668"/>
    <lineage>
        <taxon>Bacteria</taxon>
        <taxon>Bacillati</taxon>
        <taxon>Actinomycetota</taxon>
        <taxon>Actinomycetes</taxon>
        <taxon>Kitasatosporales</taxon>
        <taxon>Streptomycetaceae</taxon>
        <taxon>Streptomyces</taxon>
    </lineage>
</organism>
<name>A0A1R1SGD0_9ACTN</name>
<comment type="caution">
    <text evidence="2">The sequence shown here is derived from an EMBL/GenBank/DDBJ whole genome shotgun (WGS) entry which is preliminary data.</text>
</comment>
<dbReference type="EMBL" id="ASQP01000302">
    <property type="protein sequence ID" value="OMI37306.1"/>
    <property type="molecule type" value="Genomic_DNA"/>
</dbReference>
<dbReference type="AlphaFoldDB" id="A0A1R1SGD0"/>
<reference evidence="2 3" key="1">
    <citation type="submission" date="2013-05" db="EMBL/GenBank/DDBJ databases">
        <title>Genome sequence of Streptomyces sparsogenes DSM 40356.</title>
        <authorList>
            <person name="Coyne S."/>
            <person name="Seebeck F.P."/>
        </authorList>
    </citation>
    <scope>NUCLEOTIDE SEQUENCE [LARGE SCALE GENOMIC DNA]</scope>
    <source>
        <strain evidence="2 3">DSM 40356</strain>
    </source>
</reference>
<protein>
    <submittedName>
        <fullName evidence="2">Resolvase domain-containing protein</fullName>
    </submittedName>
</protein>
<keyword evidence="3" id="KW-1185">Reference proteome</keyword>
<feature type="region of interest" description="Disordered" evidence="1">
    <location>
        <begin position="48"/>
        <end position="71"/>
    </location>
</feature>
<sequence>MEGGPAGPGPAGKRLARNAAELMTLSGQLQAAGVQLELLTGPLTGIYDLPSAPAARATPASPGPAAAPTRY</sequence>
<feature type="compositionally biased region" description="Low complexity" evidence="1">
    <location>
        <begin position="50"/>
        <end position="71"/>
    </location>
</feature>
<dbReference type="GeneID" id="96748907"/>
<evidence type="ECO:0000313" key="3">
    <source>
        <dbReference type="Proteomes" id="UP000186168"/>
    </source>
</evidence>